<proteinExistence type="predicted"/>
<dbReference type="InterPro" id="IPR043128">
    <property type="entry name" value="Rev_trsase/Diguanyl_cyclase"/>
</dbReference>
<comment type="caution">
    <text evidence="1">The sequence shown here is derived from an EMBL/GenBank/DDBJ whole genome shotgun (WGS) entry which is preliminary data.</text>
</comment>
<dbReference type="Proteomes" id="UP000295722">
    <property type="component" value="Unassembled WGS sequence"/>
</dbReference>
<sequence>MIEMRKTITAERRRSLAIYACIVAALFASALVSAWQASAIGPSIGIAPPEAASETLADLVDRADRAIYDASRSGGGYRFSPSGREIVMT</sequence>
<name>A0A4R5M3F4_9BURK</name>
<dbReference type="RefSeq" id="WP_133197966.1">
    <property type="nucleotide sequence ID" value="NZ_JBHUCW010000029.1"/>
</dbReference>
<keyword evidence="2" id="KW-1185">Reference proteome</keyword>
<gene>
    <name evidence="1" type="ORF">EYW47_27375</name>
</gene>
<protein>
    <submittedName>
        <fullName evidence="1">Uncharacterized protein</fullName>
    </submittedName>
</protein>
<accession>A0A4R5M3F4</accession>
<organism evidence="1 2">
    <name type="scientific">Paraburkholderia silviterrae</name>
    <dbReference type="NCBI Taxonomy" id="2528715"/>
    <lineage>
        <taxon>Bacteria</taxon>
        <taxon>Pseudomonadati</taxon>
        <taxon>Pseudomonadota</taxon>
        <taxon>Betaproteobacteria</taxon>
        <taxon>Burkholderiales</taxon>
        <taxon>Burkholderiaceae</taxon>
        <taxon>Paraburkholderia</taxon>
    </lineage>
</organism>
<dbReference type="Gene3D" id="3.30.70.270">
    <property type="match status" value="1"/>
</dbReference>
<dbReference type="AlphaFoldDB" id="A0A4R5M3F4"/>
<evidence type="ECO:0000313" key="1">
    <source>
        <dbReference type="EMBL" id="TDG20213.1"/>
    </source>
</evidence>
<dbReference type="OrthoDB" id="9812260at2"/>
<dbReference type="EMBL" id="SMRP01000017">
    <property type="protein sequence ID" value="TDG20213.1"/>
    <property type="molecule type" value="Genomic_DNA"/>
</dbReference>
<evidence type="ECO:0000313" key="2">
    <source>
        <dbReference type="Proteomes" id="UP000295722"/>
    </source>
</evidence>
<reference evidence="1 2" key="1">
    <citation type="submission" date="2019-03" db="EMBL/GenBank/DDBJ databases">
        <title>Paraburkholderia sp. 4M-K11, isolated from subtropical forest soil.</title>
        <authorList>
            <person name="Gao Z.-H."/>
            <person name="Qiu L.-H."/>
        </authorList>
    </citation>
    <scope>NUCLEOTIDE SEQUENCE [LARGE SCALE GENOMIC DNA]</scope>
    <source>
        <strain evidence="1 2">4M-K11</strain>
    </source>
</reference>